<evidence type="ECO:0000313" key="3">
    <source>
        <dbReference type="Proteomes" id="UP000011863"/>
    </source>
</evidence>
<organism evidence="2 3">
    <name type="scientific">Ilumatobacter coccineus (strain NBRC 103263 / KCTC 29153 / YM16-304)</name>
    <dbReference type="NCBI Taxonomy" id="1313172"/>
    <lineage>
        <taxon>Bacteria</taxon>
        <taxon>Bacillati</taxon>
        <taxon>Actinomycetota</taxon>
        <taxon>Acidimicrobiia</taxon>
        <taxon>Acidimicrobiales</taxon>
        <taxon>Ilumatobacteraceae</taxon>
        <taxon>Ilumatobacter</taxon>
    </lineage>
</organism>
<dbReference type="RefSeq" id="WP_015443594.1">
    <property type="nucleotide sequence ID" value="NC_020520.1"/>
</dbReference>
<dbReference type="GO" id="GO:0016491">
    <property type="term" value="F:oxidoreductase activity"/>
    <property type="evidence" value="ECO:0007669"/>
    <property type="project" value="InterPro"/>
</dbReference>
<dbReference type="EMBL" id="AP012057">
    <property type="protein sequence ID" value="BAN04347.1"/>
    <property type="molecule type" value="Genomic_DNA"/>
</dbReference>
<dbReference type="PANTHER" id="PTHR37539:SF1">
    <property type="entry name" value="ER-BOUND OXYGENASE MPAB_MPAB'_RUBBER OXYGENASE CATALYTIC DOMAIN-CONTAINING PROTEIN"/>
    <property type="match status" value="1"/>
</dbReference>
<dbReference type="Pfam" id="PF09995">
    <property type="entry name" value="MPAB_Lcp_cat"/>
    <property type="match status" value="1"/>
</dbReference>
<reference evidence="2 3" key="1">
    <citation type="journal article" date="2013" name="Int. J. Syst. Evol. Microbiol.">
        <title>Ilumatobacter nonamiense sp. nov. and Ilumatobacter coccineum sp. nov., isolated from seashore sand.</title>
        <authorList>
            <person name="Matsumoto A."/>
            <person name="Kasai H."/>
            <person name="Matsuo Y."/>
            <person name="Shizuri Y."/>
            <person name="Ichikawa N."/>
            <person name="Fujita N."/>
            <person name="Omura S."/>
            <person name="Takahashi Y."/>
        </authorList>
    </citation>
    <scope>NUCLEOTIDE SEQUENCE [LARGE SCALE GENOMIC DNA]</scope>
    <source>
        <strain evidence="3">NBRC 103263 / KCTC 29153 / YM16-304</strain>
    </source>
</reference>
<gene>
    <name evidence="2" type="ORF">YM304_40330</name>
</gene>
<evidence type="ECO:0000259" key="1">
    <source>
        <dbReference type="Pfam" id="PF09995"/>
    </source>
</evidence>
<dbReference type="InterPro" id="IPR018713">
    <property type="entry name" value="MPAB/Lcp_cat_dom"/>
</dbReference>
<sequence>MQTQAYADNVLRQRSDLPGIYGGVDFSVVPERLDATASIDDERFAASRDAVARVFEQPDLIERLRNATMTGDRIADAYAALIPERGFRTLVEMLEQACEHGVEHVDDAPPELVAFIEAMEHTPDWVDMSLVEQGARAERIPMATATPLAIRGAFLATFLNKYAALPMTMTGTLSDEAAAKRVFETASFFTATTLPGALDRSGKGFEAAAKVRLMHSMVRYHLLESGRWDVGTYGIPIPQADQMPAGLIGVFLMSAQLLRKGQTEFTPEQRASVELSRYRCFLLGLPENLLGDTPQEIVDLLIARHISLREGYDDETCGALVRGTMVAELFDTSSLRGRAHAWLENGFSKFVLIKSFLDGDTDRAASIGITMGRGEKVAAGLAAATIAAKTAFYRFGLRLPVVSQRVDARLNRRLAALLDTYGHADFVTDPEKYALG</sequence>
<dbReference type="KEGG" id="aym:YM304_40330"/>
<dbReference type="OrthoDB" id="7614910at2"/>
<dbReference type="Proteomes" id="UP000011863">
    <property type="component" value="Chromosome"/>
</dbReference>
<proteinExistence type="predicted"/>
<keyword evidence="3" id="KW-1185">Reference proteome</keyword>
<dbReference type="InterPro" id="IPR037473">
    <property type="entry name" value="Lcp-like"/>
</dbReference>
<protein>
    <recommendedName>
        <fullName evidence="1">ER-bound oxygenase mpaB/mpaB'/Rubber oxygenase catalytic domain-containing protein</fullName>
    </recommendedName>
</protein>
<evidence type="ECO:0000313" key="2">
    <source>
        <dbReference type="EMBL" id="BAN04347.1"/>
    </source>
</evidence>
<feature type="domain" description="ER-bound oxygenase mpaB/mpaB'/Rubber oxygenase catalytic" evidence="1">
    <location>
        <begin position="152"/>
        <end position="300"/>
    </location>
</feature>
<dbReference type="PANTHER" id="PTHR37539">
    <property type="entry name" value="SECRETED PROTEIN-RELATED"/>
    <property type="match status" value="1"/>
</dbReference>
<dbReference type="AlphaFoldDB" id="A0A6C7EC63"/>
<accession>A0A6C7EC63</accession>
<name>A0A6C7EC63_ILUCY</name>